<proteinExistence type="predicted"/>
<dbReference type="RefSeq" id="WP_283716596.1">
    <property type="nucleotide sequence ID" value="NZ_JASJND010000006.1"/>
</dbReference>
<evidence type="ECO:0000313" key="1">
    <source>
        <dbReference type="EMBL" id="MDJ1114942.1"/>
    </source>
</evidence>
<evidence type="ECO:0008006" key="3">
    <source>
        <dbReference type="Google" id="ProtNLM"/>
    </source>
</evidence>
<keyword evidence="2" id="KW-1185">Reference proteome</keyword>
<gene>
    <name evidence="1" type="ORF">QNI14_10825</name>
</gene>
<protein>
    <recommendedName>
        <fullName evidence="3">HNH endonuclease</fullName>
    </recommendedName>
</protein>
<dbReference type="CDD" id="cd00085">
    <property type="entry name" value="HNHc"/>
    <property type="match status" value="1"/>
</dbReference>
<evidence type="ECO:0000313" key="2">
    <source>
        <dbReference type="Proteomes" id="UP001321481"/>
    </source>
</evidence>
<sequence length="289" mass="31904">MTDSTGPKRKRPKSEITRELFLYSGNQCAFPGCRKPLLNKKGSYVAQIAHIEGVGLSAARHNPKLSDDDLRAVTNLMLMCPNHHVEIDDTKRLAEFTVEALREMKANHEAKFREAVSQMSAEIGDLTDLEPVYPTSLHALGIAPEDEFHDEELSAVRGFIDELAKLPPAARQVLAVAVGQSRPSHAFGPSELEVHAIAVERSVANVDAGDYGQLLVLLRDRGFIDWDDDDTANVMLWLKGTARGNESELDVLLELRSLFGNDSVSIRRALVDLDFSILDEAPVKPLNLD</sequence>
<dbReference type="Proteomes" id="UP001321481">
    <property type="component" value="Unassembled WGS sequence"/>
</dbReference>
<reference evidence="1 2" key="1">
    <citation type="submission" date="2023-05" db="EMBL/GenBank/DDBJ databases">
        <title>Microbacterium dauci sp.nov., Isolated from Carrot Rhizosphere Soil.</title>
        <authorList>
            <person name="Xiao Z."/>
            <person name="Zheng J."/>
        </authorList>
    </citation>
    <scope>NUCLEOTIDE SEQUENCE [LARGE SCALE GENOMIC DNA]</scope>
    <source>
        <strain evidence="1 2">LX3-4</strain>
    </source>
</reference>
<organism evidence="1 2">
    <name type="scientific">Microbacterium dauci</name>
    <dbReference type="NCBI Taxonomy" id="3048008"/>
    <lineage>
        <taxon>Bacteria</taxon>
        <taxon>Bacillati</taxon>
        <taxon>Actinomycetota</taxon>
        <taxon>Actinomycetes</taxon>
        <taxon>Micrococcales</taxon>
        <taxon>Microbacteriaceae</taxon>
        <taxon>Microbacterium</taxon>
    </lineage>
</organism>
<dbReference type="EMBL" id="JASJND010000006">
    <property type="protein sequence ID" value="MDJ1114942.1"/>
    <property type="molecule type" value="Genomic_DNA"/>
</dbReference>
<name>A0ABT6ZFJ8_9MICO</name>
<comment type="caution">
    <text evidence="1">The sequence shown here is derived from an EMBL/GenBank/DDBJ whole genome shotgun (WGS) entry which is preliminary data.</text>
</comment>
<dbReference type="InterPro" id="IPR003615">
    <property type="entry name" value="HNH_nuc"/>
</dbReference>
<accession>A0ABT6ZFJ8</accession>